<dbReference type="AlphaFoldDB" id="A0A3B0BZD8"/>
<dbReference type="OrthoDB" id="9782846at2"/>
<dbReference type="InterPro" id="IPR006059">
    <property type="entry name" value="SBP"/>
</dbReference>
<organism evidence="1 2">
    <name type="scientific">Paenibacillus ginsengarvi</name>
    <dbReference type="NCBI Taxonomy" id="400777"/>
    <lineage>
        <taxon>Bacteria</taxon>
        <taxon>Bacillati</taxon>
        <taxon>Bacillota</taxon>
        <taxon>Bacilli</taxon>
        <taxon>Bacillales</taxon>
        <taxon>Paenibacillaceae</taxon>
        <taxon>Paenibacillus</taxon>
    </lineage>
</organism>
<dbReference type="SUPFAM" id="SSF53850">
    <property type="entry name" value="Periplasmic binding protein-like II"/>
    <property type="match status" value="1"/>
</dbReference>
<proteinExistence type="predicted"/>
<dbReference type="Gene3D" id="3.40.190.10">
    <property type="entry name" value="Periplasmic binding protein-like II"/>
    <property type="match status" value="1"/>
</dbReference>
<sequence length="95" mass="10710">MITSGQLPDIVLTHNGMLAEMKDKGLTADLSPLIKTQNFALDRFDPVYIDSIRAVSDKGELYAIPYGINYTMLFYNTALREAEEKMNQYIASDTK</sequence>
<accession>A0A3B0BZD8</accession>
<dbReference type="Pfam" id="PF13416">
    <property type="entry name" value="SBP_bac_8"/>
    <property type="match status" value="1"/>
</dbReference>
<evidence type="ECO:0000313" key="2">
    <source>
        <dbReference type="Proteomes" id="UP000282311"/>
    </source>
</evidence>
<dbReference type="Proteomes" id="UP000282311">
    <property type="component" value="Unassembled WGS sequence"/>
</dbReference>
<dbReference type="EMBL" id="RBAH01000017">
    <property type="protein sequence ID" value="RKN79025.1"/>
    <property type="molecule type" value="Genomic_DNA"/>
</dbReference>
<comment type="caution">
    <text evidence="1">The sequence shown here is derived from an EMBL/GenBank/DDBJ whole genome shotgun (WGS) entry which is preliminary data.</text>
</comment>
<dbReference type="RefSeq" id="WP_120749394.1">
    <property type="nucleotide sequence ID" value="NZ_RBAH01000017.1"/>
</dbReference>
<protein>
    <submittedName>
        <fullName evidence="1">Extracellular solute-binding protein</fullName>
    </submittedName>
</protein>
<gene>
    <name evidence="1" type="ORF">D7M11_21890</name>
</gene>
<evidence type="ECO:0000313" key="1">
    <source>
        <dbReference type="EMBL" id="RKN79025.1"/>
    </source>
</evidence>
<keyword evidence="2" id="KW-1185">Reference proteome</keyword>
<name>A0A3B0BZD8_9BACL</name>
<reference evidence="1 2" key="1">
    <citation type="journal article" date="2007" name="Int. J. Syst. Evol. Microbiol.">
        <title>Paenibacillus ginsengarvi sp. nov., isolated from soil from ginseng cultivation.</title>
        <authorList>
            <person name="Yoon M.H."/>
            <person name="Ten L.N."/>
            <person name="Im W.T."/>
        </authorList>
    </citation>
    <scope>NUCLEOTIDE SEQUENCE [LARGE SCALE GENOMIC DNA]</scope>
    <source>
        <strain evidence="1 2">KCTC 13059</strain>
    </source>
</reference>